<dbReference type="InterPro" id="IPR001789">
    <property type="entry name" value="Sig_transdc_resp-reg_receiver"/>
</dbReference>
<dbReference type="GO" id="GO:0000160">
    <property type="term" value="P:phosphorelay signal transduction system"/>
    <property type="evidence" value="ECO:0007669"/>
    <property type="project" value="InterPro"/>
</dbReference>
<dbReference type="Gene3D" id="3.30.70.270">
    <property type="match status" value="1"/>
</dbReference>
<evidence type="ECO:0000313" key="8">
    <source>
        <dbReference type="EMBL" id="THF76409.1"/>
    </source>
</evidence>
<evidence type="ECO:0000256" key="5">
    <source>
        <dbReference type="PROSITE-ProRule" id="PRU00169"/>
    </source>
</evidence>
<dbReference type="PANTHER" id="PTHR43214">
    <property type="entry name" value="TWO-COMPONENT RESPONSE REGULATOR"/>
    <property type="match status" value="1"/>
</dbReference>
<dbReference type="Pfam" id="PF00072">
    <property type="entry name" value="Response_reg"/>
    <property type="match status" value="1"/>
</dbReference>
<comment type="caution">
    <text evidence="8">The sequence shown here is derived from an EMBL/GenBank/DDBJ whole genome shotgun (WGS) entry which is preliminary data.</text>
</comment>
<feature type="domain" description="GGDEF" evidence="7">
    <location>
        <begin position="179"/>
        <end position="312"/>
    </location>
</feature>
<evidence type="ECO:0000256" key="4">
    <source>
        <dbReference type="ARBA" id="ARBA00023163"/>
    </source>
</evidence>
<dbReference type="PROSITE" id="PS50887">
    <property type="entry name" value="GGDEF"/>
    <property type="match status" value="1"/>
</dbReference>
<evidence type="ECO:0000259" key="7">
    <source>
        <dbReference type="PROSITE" id="PS50887"/>
    </source>
</evidence>
<proteinExistence type="predicted"/>
<dbReference type="Proteomes" id="UP000310636">
    <property type="component" value="Unassembled WGS sequence"/>
</dbReference>
<sequence length="494" mass="55559">MFKLMIVDDEMLMRIGIRSIIDWEEHGFRVVSEAANGKEALELALDLKPDVIMTDIKMPVMDGLQLIREASRALPACEFIVLSNFDEFRYAKEACQLGAADYLIKTEVTPPVLGELLAGIRQRLQREHTRSGLAALPPDFTQSLTHLKESLFKDLISGLLDEKEAIAKAQQLQSGVRSEELAIVKMRIDRFGEVRKKYVEKDEKLLRFSIVNILGEIIPARWSKEIVIESSADYLLIVNTSEGTMAAVRKDIQQLCGDIQLTIKEVMNLSLSIGISAVVPGFRWLKTAYEQADQALRRKFLEGVGRTLFYEDGASADDVRTAADPASESAELALISVLESHNEAKLEAFFAEYRRALAAKTRNEREVREAYIRLTELIGARGSYAKRPHSPAAEPSPYEEVLSAETREELHDIVLRYARQTMIPDTPSSEQRNYADMAARLIQRFYAEDLSLRRLDSYDRLHNKGSMQSLGPVSAARVRASYVSFADVPVKVCV</sequence>
<dbReference type="SMART" id="SM00448">
    <property type="entry name" value="REC"/>
    <property type="match status" value="1"/>
</dbReference>
<accession>A0A4S4BNX4</accession>
<evidence type="ECO:0000256" key="1">
    <source>
        <dbReference type="ARBA" id="ARBA00022553"/>
    </source>
</evidence>
<reference evidence="8 9" key="1">
    <citation type="submission" date="2019-04" db="EMBL/GenBank/DDBJ databases">
        <title>Cohnella sp. nov. isolated from preserved vegetables.</title>
        <authorList>
            <person name="Lin S.-Y."/>
            <person name="Hung M.-H."/>
            <person name="Young C.-C."/>
        </authorList>
    </citation>
    <scope>NUCLEOTIDE SEQUENCE [LARGE SCALE GENOMIC DNA]</scope>
    <source>
        <strain evidence="8 9">CC-MHH1044</strain>
    </source>
</reference>
<evidence type="ECO:0000259" key="6">
    <source>
        <dbReference type="PROSITE" id="PS50110"/>
    </source>
</evidence>
<dbReference type="CDD" id="cd17536">
    <property type="entry name" value="REC_YesN-like"/>
    <property type="match status" value="1"/>
</dbReference>
<feature type="domain" description="Response regulatory" evidence="6">
    <location>
        <begin position="3"/>
        <end position="120"/>
    </location>
</feature>
<dbReference type="EMBL" id="SSOB01000025">
    <property type="protein sequence ID" value="THF76409.1"/>
    <property type="molecule type" value="Genomic_DNA"/>
</dbReference>
<dbReference type="GO" id="GO:0003677">
    <property type="term" value="F:DNA binding"/>
    <property type="evidence" value="ECO:0007669"/>
    <property type="project" value="UniProtKB-KW"/>
</dbReference>
<dbReference type="InterPro" id="IPR039420">
    <property type="entry name" value="WalR-like"/>
</dbReference>
<dbReference type="InterPro" id="IPR000160">
    <property type="entry name" value="GGDEF_dom"/>
</dbReference>
<evidence type="ECO:0000256" key="3">
    <source>
        <dbReference type="ARBA" id="ARBA00023125"/>
    </source>
</evidence>
<keyword evidence="2" id="KW-0805">Transcription regulation</keyword>
<dbReference type="AlphaFoldDB" id="A0A4S4BNX4"/>
<name>A0A4S4BNX4_9BACL</name>
<organism evidence="8 9">
    <name type="scientific">Cohnella fermenti</name>
    <dbReference type="NCBI Taxonomy" id="2565925"/>
    <lineage>
        <taxon>Bacteria</taxon>
        <taxon>Bacillati</taxon>
        <taxon>Bacillota</taxon>
        <taxon>Bacilli</taxon>
        <taxon>Bacillales</taxon>
        <taxon>Paenibacillaceae</taxon>
        <taxon>Cohnella</taxon>
    </lineage>
</organism>
<keyword evidence="4" id="KW-0804">Transcription</keyword>
<evidence type="ECO:0000256" key="2">
    <source>
        <dbReference type="ARBA" id="ARBA00023015"/>
    </source>
</evidence>
<dbReference type="PROSITE" id="PS50110">
    <property type="entry name" value="RESPONSE_REGULATORY"/>
    <property type="match status" value="1"/>
</dbReference>
<keyword evidence="3" id="KW-0238">DNA-binding</keyword>
<dbReference type="Gene3D" id="3.40.50.2300">
    <property type="match status" value="1"/>
</dbReference>
<feature type="modified residue" description="4-aspartylphosphate" evidence="5">
    <location>
        <position position="55"/>
    </location>
</feature>
<gene>
    <name evidence="8" type="ORF">E6C55_19260</name>
</gene>
<dbReference type="PANTHER" id="PTHR43214:SF37">
    <property type="entry name" value="TRANSCRIPTIONAL REGULATORY PROTEIN YDFI"/>
    <property type="match status" value="1"/>
</dbReference>
<dbReference type="InterPro" id="IPR011006">
    <property type="entry name" value="CheY-like_superfamily"/>
</dbReference>
<keyword evidence="9" id="KW-1185">Reference proteome</keyword>
<dbReference type="InterPro" id="IPR043128">
    <property type="entry name" value="Rev_trsase/Diguanyl_cyclase"/>
</dbReference>
<dbReference type="OrthoDB" id="9794370at2"/>
<protein>
    <submittedName>
        <fullName evidence="8">Response regulator</fullName>
    </submittedName>
</protein>
<evidence type="ECO:0000313" key="9">
    <source>
        <dbReference type="Proteomes" id="UP000310636"/>
    </source>
</evidence>
<dbReference type="GO" id="GO:0010468">
    <property type="term" value="P:regulation of gene expression"/>
    <property type="evidence" value="ECO:0007669"/>
    <property type="project" value="UniProtKB-ARBA"/>
</dbReference>
<keyword evidence="1 5" id="KW-0597">Phosphoprotein</keyword>
<dbReference type="SUPFAM" id="SSF52172">
    <property type="entry name" value="CheY-like"/>
    <property type="match status" value="1"/>
</dbReference>